<feature type="transmembrane region" description="Helical" evidence="1">
    <location>
        <begin position="258"/>
        <end position="275"/>
    </location>
</feature>
<feature type="transmembrane region" description="Helical" evidence="1">
    <location>
        <begin position="366"/>
        <end position="386"/>
    </location>
</feature>
<feature type="transmembrane region" description="Helical" evidence="1">
    <location>
        <begin position="116"/>
        <end position="136"/>
    </location>
</feature>
<feature type="transmembrane region" description="Helical" evidence="1">
    <location>
        <begin position="62"/>
        <end position="81"/>
    </location>
</feature>
<feature type="transmembrane region" description="Helical" evidence="1">
    <location>
        <begin position="87"/>
        <end position="104"/>
    </location>
</feature>
<reference evidence="3" key="1">
    <citation type="submission" date="2016-10" db="EMBL/GenBank/DDBJ databases">
        <authorList>
            <person name="Varghese N."/>
            <person name="Submissions S."/>
        </authorList>
    </citation>
    <scope>NUCLEOTIDE SEQUENCE [LARGE SCALE GENOMIC DNA]</scope>
    <source>
        <strain evidence="3">CGMCC 1.8704</strain>
    </source>
</reference>
<dbReference type="STRING" id="604089.SAMN04487942_3274"/>
<keyword evidence="1" id="KW-0472">Membrane</keyword>
<evidence type="ECO:0000313" key="2">
    <source>
        <dbReference type="EMBL" id="SEO63070.1"/>
    </source>
</evidence>
<feature type="transmembrane region" description="Helical" evidence="1">
    <location>
        <begin position="35"/>
        <end position="55"/>
    </location>
</feature>
<evidence type="ECO:0000313" key="3">
    <source>
        <dbReference type="Proteomes" id="UP000198657"/>
    </source>
</evidence>
<evidence type="ECO:0000256" key="1">
    <source>
        <dbReference type="SAM" id="Phobius"/>
    </source>
</evidence>
<protein>
    <recommendedName>
        <fullName evidence="4">O-antigen ligase like membrane protein</fullName>
    </recommendedName>
</protein>
<feature type="transmembrane region" description="Helical" evidence="1">
    <location>
        <begin position="208"/>
        <end position="237"/>
    </location>
</feature>
<dbReference type="Proteomes" id="UP000198657">
    <property type="component" value="Unassembled WGS sequence"/>
</dbReference>
<name>A0A1H8R9G4_9FLAO</name>
<keyword evidence="1" id="KW-1133">Transmembrane helix</keyword>
<keyword evidence="1" id="KW-0812">Transmembrane</keyword>
<proteinExistence type="predicted"/>
<dbReference type="AlphaFoldDB" id="A0A1H8R9G4"/>
<keyword evidence="3" id="KW-1185">Reference proteome</keyword>
<dbReference type="EMBL" id="FODN01000009">
    <property type="protein sequence ID" value="SEO63070.1"/>
    <property type="molecule type" value="Genomic_DNA"/>
</dbReference>
<organism evidence="2 3">
    <name type="scientific">Flavobacterium sinopsychrotolerans</name>
    <dbReference type="NCBI Taxonomy" id="604089"/>
    <lineage>
        <taxon>Bacteria</taxon>
        <taxon>Pseudomonadati</taxon>
        <taxon>Bacteroidota</taxon>
        <taxon>Flavobacteriia</taxon>
        <taxon>Flavobacteriales</taxon>
        <taxon>Flavobacteriaceae</taxon>
        <taxon>Flavobacterium</taxon>
    </lineage>
</organism>
<sequence>MKEEKYNKIALILVVLIGFFILVHSPFVASIYVSVLIRVPLFLFIIFFSLFTVVYKRYFVRFYLPIILFYIFSAVYYISIGSNLSDVVYSLLYFFLAIVLLVSVKRNTSLKQLLINFYFILVLVLSTLSIISFLAFNFELIPFELKSVGEGLDVYVYYHNYFLGYINPKLFESGVIGRVCGFMFEPSYQGWFLSTNFFLVSKFLEKKWYLFIFQLIVLLGALASVSTMSWVVFVIVFASMLGFKIMSILGLKEKSANILYGLMLIAGIFAMFTVVNQDKLLEMLGPSSSEDRTERADTSFLYLATASPKELVLGRGPGFIGKNSDKGESNPIIKSLVENGIVSTIVVLIFVVYCTYRSKYYMIANLLWLNSVVVLFTPLFIINVLVCRWMDESTEENLV</sequence>
<gene>
    <name evidence="2" type="ORF">SAMN04487942_3274</name>
</gene>
<evidence type="ECO:0008006" key="4">
    <source>
        <dbReference type="Google" id="ProtNLM"/>
    </source>
</evidence>
<feature type="transmembrane region" description="Helical" evidence="1">
    <location>
        <begin position="332"/>
        <end position="354"/>
    </location>
</feature>
<feature type="transmembrane region" description="Helical" evidence="1">
    <location>
        <begin position="9"/>
        <end position="29"/>
    </location>
</feature>
<accession>A0A1H8R9G4</accession>